<reference evidence="5 6" key="1">
    <citation type="submission" date="2018-03" db="EMBL/GenBank/DDBJ databases">
        <title>Defining the species Micromonospora saelicesensis and Micromonospora noduli under the framework of genomics.</title>
        <authorList>
            <person name="Riesco R."/>
            <person name="Trujillo M.E."/>
        </authorList>
    </citation>
    <scope>NUCLEOTIDE SEQUENCE [LARGE SCALE GENOMIC DNA]</scope>
    <source>
        <strain evidence="5 6">MED15</strain>
    </source>
</reference>
<dbReference type="InterPro" id="IPR036390">
    <property type="entry name" value="WH_DNA-bd_sf"/>
</dbReference>
<dbReference type="PANTHER" id="PTHR24567">
    <property type="entry name" value="CRP FAMILY TRANSCRIPTIONAL REGULATORY PROTEIN"/>
    <property type="match status" value="1"/>
</dbReference>
<sequence length="235" mass="25399">MAAVPLDVDAVWAEGSFLDRIAPADRRDLLALGVTRTVSPGRRLLTEGARDTHVEVIRRGFVKITTSADGADRLLAIRLPGDLVGEFAAISGQGRSATVTTCGEVVCTVIRQVDFLRFLERRSAVAAQVTATVGQRLRWANDRRAEFAAFPVHVRLARVLAEIAASCGWTNDDELVIGVELSHAELATLVGAATDTTQRALRTLRAKRLTRTGYRRIAVLDLAGLRAVAAHGEPR</sequence>
<dbReference type="SMART" id="SM00100">
    <property type="entry name" value="cNMP"/>
    <property type="match status" value="1"/>
</dbReference>
<dbReference type="Gene3D" id="1.10.10.10">
    <property type="entry name" value="Winged helix-like DNA-binding domain superfamily/Winged helix DNA-binding domain"/>
    <property type="match status" value="1"/>
</dbReference>
<dbReference type="InterPro" id="IPR014710">
    <property type="entry name" value="RmlC-like_jellyroll"/>
</dbReference>
<dbReference type="Gene3D" id="2.60.120.10">
    <property type="entry name" value="Jelly Rolls"/>
    <property type="match status" value="1"/>
</dbReference>
<gene>
    <name evidence="5" type="ORF">MED15_03799</name>
</gene>
<dbReference type="InterPro" id="IPR000595">
    <property type="entry name" value="cNMP-bd_dom"/>
</dbReference>
<protein>
    <recommendedName>
        <fullName evidence="4">Cyclic nucleotide-binding domain-containing protein</fullName>
    </recommendedName>
</protein>
<keyword evidence="6" id="KW-1185">Reference proteome</keyword>
<dbReference type="SUPFAM" id="SSF46785">
    <property type="entry name" value="Winged helix' DNA-binding domain"/>
    <property type="match status" value="1"/>
</dbReference>
<evidence type="ECO:0000256" key="3">
    <source>
        <dbReference type="ARBA" id="ARBA00023163"/>
    </source>
</evidence>
<keyword evidence="2" id="KW-0238">DNA-binding</keyword>
<dbReference type="PROSITE" id="PS50042">
    <property type="entry name" value="CNMP_BINDING_3"/>
    <property type="match status" value="1"/>
</dbReference>
<comment type="caution">
    <text evidence="5">The sequence shown here is derived from an EMBL/GenBank/DDBJ whole genome shotgun (WGS) entry which is preliminary data.</text>
</comment>
<dbReference type="EMBL" id="PYAC01000017">
    <property type="protein sequence ID" value="RAO16280.1"/>
    <property type="molecule type" value="Genomic_DNA"/>
</dbReference>
<evidence type="ECO:0000259" key="4">
    <source>
        <dbReference type="PROSITE" id="PS50042"/>
    </source>
</evidence>
<dbReference type="CDD" id="cd00038">
    <property type="entry name" value="CAP_ED"/>
    <property type="match status" value="1"/>
</dbReference>
<dbReference type="PANTHER" id="PTHR24567:SF68">
    <property type="entry name" value="DNA-BINDING TRANSCRIPTIONAL DUAL REGULATOR CRP"/>
    <property type="match status" value="1"/>
</dbReference>
<dbReference type="InterPro" id="IPR050397">
    <property type="entry name" value="Env_Response_Regulators"/>
</dbReference>
<organism evidence="5 6">
    <name type="scientific">Micromonospora noduli</name>
    <dbReference type="NCBI Taxonomy" id="709876"/>
    <lineage>
        <taxon>Bacteria</taxon>
        <taxon>Bacillati</taxon>
        <taxon>Actinomycetota</taxon>
        <taxon>Actinomycetes</taxon>
        <taxon>Micromonosporales</taxon>
        <taxon>Micromonosporaceae</taxon>
        <taxon>Micromonospora</taxon>
    </lineage>
</organism>
<accession>A0ABX9D0C4</accession>
<dbReference type="InterPro" id="IPR036388">
    <property type="entry name" value="WH-like_DNA-bd_sf"/>
</dbReference>
<proteinExistence type="predicted"/>
<dbReference type="Proteomes" id="UP000249045">
    <property type="component" value="Unassembled WGS sequence"/>
</dbReference>
<keyword evidence="1" id="KW-0805">Transcription regulation</keyword>
<dbReference type="SUPFAM" id="SSF51206">
    <property type="entry name" value="cAMP-binding domain-like"/>
    <property type="match status" value="1"/>
</dbReference>
<evidence type="ECO:0000313" key="6">
    <source>
        <dbReference type="Proteomes" id="UP000249045"/>
    </source>
</evidence>
<dbReference type="Pfam" id="PF00027">
    <property type="entry name" value="cNMP_binding"/>
    <property type="match status" value="1"/>
</dbReference>
<feature type="domain" description="Cyclic nucleotide-binding" evidence="4">
    <location>
        <begin position="17"/>
        <end position="119"/>
    </location>
</feature>
<evidence type="ECO:0000256" key="1">
    <source>
        <dbReference type="ARBA" id="ARBA00023015"/>
    </source>
</evidence>
<evidence type="ECO:0000313" key="5">
    <source>
        <dbReference type="EMBL" id="RAO16280.1"/>
    </source>
</evidence>
<dbReference type="InterPro" id="IPR012318">
    <property type="entry name" value="HTH_CRP"/>
</dbReference>
<evidence type="ECO:0000256" key="2">
    <source>
        <dbReference type="ARBA" id="ARBA00023125"/>
    </source>
</evidence>
<name>A0ABX9D0C4_9ACTN</name>
<dbReference type="RefSeq" id="WP_112736465.1">
    <property type="nucleotide sequence ID" value="NZ_PYAC01000017.1"/>
</dbReference>
<dbReference type="InterPro" id="IPR018490">
    <property type="entry name" value="cNMP-bd_dom_sf"/>
</dbReference>
<keyword evidence="3" id="KW-0804">Transcription</keyword>
<dbReference type="Pfam" id="PF13545">
    <property type="entry name" value="HTH_Crp_2"/>
    <property type="match status" value="1"/>
</dbReference>